<proteinExistence type="predicted"/>
<sequence>MHEAQEGPDRTGRPWTDEETARIVAQVRDGADERTVTARARRSSGSVVSRLRRMLPLEHRSCPVDMVVPALRDHLRDPDYDWRAAMLLTPPPRPVVRPPEIVRTGVAGLADDDLVGIAHSVLLDDRAATAALRERLVGEVRERGLGRDVVAAHESYLATLREPAGIRDVDEWVGRWSTAVGLGTERYAAYTGYGPWK</sequence>
<gene>
    <name evidence="1" type="ORF">ACH47X_02685</name>
</gene>
<evidence type="ECO:0000313" key="1">
    <source>
        <dbReference type="EMBL" id="MFI2485784.1"/>
    </source>
</evidence>
<name>A0ABW7XE72_9MICO</name>
<reference evidence="1 2" key="1">
    <citation type="submission" date="2024-10" db="EMBL/GenBank/DDBJ databases">
        <title>The Natural Products Discovery Center: Release of the First 8490 Sequenced Strains for Exploring Actinobacteria Biosynthetic Diversity.</title>
        <authorList>
            <person name="Kalkreuter E."/>
            <person name="Kautsar S.A."/>
            <person name="Yang D."/>
            <person name="Bader C.D."/>
            <person name="Teijaro C.N."/>
            <person name="Fluegel L."/>
            <person name="Davis C.M."/>
            <person name="Simpson J.R."/>
            <person name="Lauterbach L."/>
            <person name="Steele A.D."/>
            <person name="Gui C."/>
            <person name="Meng S."/>
            <person name="Li G."/>
            <person name="Viehrig K."/>
            <person name="Ye F."/>
            <person name="Su P."/>
            <person name="Kiefer A.F."/>
            <person name="Nichols A."/>
            <person name="Cepeda A.J."/>
            <person name="Yan W."/>
            <person name="Fan B."/>
            <person name="Jiang Y."/>
            <person name="Adhikari A."/>
            <person name="Zheng C.-J."/>
            <person name="Schuster L."/>
            <person name="Cowan T.M."/>
            <person name="Smanski M.J."/>
            <person name="Chevrette M.G."/>
            <person name="De Carvalho L.P.S."/>
            <person name="Shen B."/>
        </authorList>
    </citation>
    <scope>NUCLEOTIDE SEQUENCE [LARGE SCALE GENOMIC DNA]</scope>
    <source>
        <strain evidence="1 2">NPDC019481</strain>
    </source>
</reference>
<dbReference type="Proteomes" id="UP001611580">
    <property type="component" value="Unassembled WGS sequence"/>
</dbReference>
<dbReference type="RefSeq" id="WP_397401129.1">
    <property type="nucleotide sequence ID" value="NZ_JBIRYI010000001.1"/>
</dbReference>
<dbReference type="EMBL" id="JBIRYI010000001">
    <property type="protein sequence ID" value="MFI2485784.1"/>
    <property type="molecule type" value="Genomic_DNA"/>
</dbReference>
<keyword evidence="2" id="KW-1185">Reference proteome</keyword>
<organism evidence="1 2">
    <name type="scientific">Promicromonospora kroppenstedtii</name>
    <dbReference type="NCBI Taxonomy" id="440482"/>
    <lineage>
        <taxon>Bacteria</taxon>
        <taxon>Bacillati</taxon>
        <taxon>Actinomycetota</taxon>
        <taxon>Actinomycetes</taxon>
        <taxon>Micrococcales</taxon>
        <taxon>Promicromonosporaceae</taxon>
        <taxon>Promicromonospora</taxon>
    </lineage>
</organism>
<evidence type="ECO:0000313" key="2">
    <source>
        <dbReference type="Proteomes" id="UP001611580"/>
    </source>
</evidence>
<comment type="caution">
    <text evidence="1">The sequence shown here is derived from an EMBL/GenBank/DDBJ whole genome shotgun (WGS) entry which is preliminary data.</text>
</comment>
<protein>
    <submittedName>
        <fullName evidence="1">Uncharacterized protein</fullName>
    </submittedName>
</protein>
<accession>A0ABW7XE72</accession>